<keyword evidence="1" id="KW-0812">Transmembrane</keyword>
<dbReference type="SUPFAM" id="SSF103473">
    <property type="entry name" value="MFS general substrate transporter"/>
    <property type="match status" value="1"/>
</dbReference>
<evidence type="ECO:0000313" key="3">
    <source>
        <dbReference type="Proteomes" id="UP001254813"/>
    </source>
</evidence>
<keyword evidence="1" id="KW-1133">Transmembrane helix</keyword>
<keyword evidence="1" id="KW-0472">Membrane</keyword>
<dbReference type="RefSeq" id="WP_310928277.1">
    <property type="nucleotide sequence ID" value="NZ_JAMQOQ010000002.1"/>
</dbReference>
<gene>
    <name evidence="2" type="ORF">NDI79_09695</name>
</gene>
<feature type="transmembrane region" description="Helical" evidence="1">
    <location>
        <begin position="102"/>
        <end position="126"/>
    </location>
</feature>
<sequence length="133" mass="14266">MALRERFRTRLRPWHGVMAVVFLAATAWSLRRPPTPTNVLMAVVGGLTGLLVFQFTVGNVWAYAVEYRNTGGRWTDLPFVAPFAVAAAGAGGTYLWTSSVAAAGWAAFWTFAVAAAVVALVAWLSVGYREASG</sequence>
<accession>A0ABU2G2F7</accession>
<dbReference type="Proteomes" id="UP001254813">
    <property type="component" value="Unassembled WGS sequence"/>
</dbReference>
<evidence type="ECO:0000256" key="1">
    <source>
        <dbReference type="SAM" id="Phobius"/>
    </source>
</evidence>
<comment type="caution">
    <text evidence="2">The sequence shown here is derived from an EMBL/GenBank/DDBJ whole genome shotgun (WGS) entry which is preliminary data.</text>
</comment>
<evidence type="ECO:0000313" key="2">
    <source>
        <dbReference type="EMBL" id="MDS0294444.1"/>
    </source>
</evidence>
<feature type="transmembrane region" description="Helical" evidence="1">
    <location>
        <begin position="42"/>
        <end position="65"/>
    </location>
</feature>
<proteinExistence type="predicted"/>
<dbReference type="InterPro" id="IPR036259">
    <property type="entry name" value="MFS_trans_sf"/>
</dbReference>
<reference evidence="2 3" key="1">
    <citation type="submission" date="2022-06" db="EMBL/GenBank/DDBJ databases">
        <title>Halogeometricum sp. a new haloarchaeum isolate from saline soil.</title>
        <authorList>
            <person name="Strakova D."/>
            <person name="Galisteo C."/>
            <person name="Sanchez-Porro C."/>
            <person name="Ventosa A."/>
        </authorList>
    </citation>
    <scope>NUCLEOTIDE SEQUENCE [LARGE SCALE GENOMIC DNA]</scope>
    <source>
        <strain evidence="3">S3BR25-2</strain>
    </source>
</reference>
<name>A0ABU2G2F7_9EURY</name>
<protein>
    <submittedName>
        <fullName evidence="2">Uncharacterized protein</fullName>
    </submittedName>
</protein>
<organism evidence="2 3">
    <name type="scientific">Halogeometricum luteum</name>
    <dbReference type="NCBI Taxonomy" id="2950537"/>
    <lineage>
        <taxon>Archaea</taxon>
        <taxon>Methanobacteriati</taxon>
        <taxon>Methanobacteriota</taxon>
        <taxon>Stenosarchaea group</taxon>
        <taxon>Halobacteria</taxon>
        <taxon>Halobacteriales</taxon>
        <taxon>Haloferacaceae</taxon>
        <taxon>Halogeometricum</taxon>
    </lineage>
</organism>
<feature type="transmembrane region" description="Helical" evidence="1">
    <location>
        <begin position="12"/>
        <end position="30"/>
    </location>
</feature>
<dbReference type="EMBL" id="JAMQOQ010000002">
    <property type="protein sequence ID" value="MDS0294444.1"/>
    <property type="molecule type" value="Genomic_DNA"/>
</dbReference>
<keyword evidence="3" id="KW-1185">Reference proteome</keyword>
<feature type="transmembrane region" description="Helical" evidence="1">
    <location>
        <begin position="77"/>
        <end position="96"/>
    </location>
</feature>